<keyword evidence="1 3" id="KW-0479">Metal-binding</keyword>
<evidence type="ECO:0000256" key="3">
    <source>
        <dbReference type="RuleBase" id="RU363067"/>
    </source>
</evidence>
<feature type="region of interest" description="Disordered" evidence="4">
    <location>
        <begin position="222"/>
        <end position="275"/>
    </location>
</feature>
<dbReference type="SUPFAM" id="SSF109604">
    <property type="entry name" value="HD-domain/PDEase-like"/>
    <property type="match status" value="2"/>
</dbReference>
<dbReference type="InterPro" id="IPR036971">
    <property type="entry name" value="PDEase_catalytic_dom_sf"/>
</dbReference>
<comment type="caution">
    <text evidence="6">The sequence shown here is derived from an EMBL/GenBank/DDBJ whole genome shotgun (WGS) entry which is preliminary data.</text>
</comment>
<proteinExistence type="inferred from homology"/>
<dbReference type="EC" id="3.1.4.-" evidence="3"/>
<feature type="compositionally biased region" description="Low complexity" evidence="4">
    <location>
        <begin position="608"/>
        <end position="617"/>
    </location>
</feature>
<accession>A0ABQ7FWL6</accession>
<comment type="similarity">
    <text evidence="3">Belongs to the cyclic nucleotide phosphodiesterase family.</text>
</comment>
<dbReference type="InterPro" id="IPR023088">
    <property type="entry name" value="PDEase"/>
</dbReference>
<dbReference type="Gene3D" id="1.10.1300.10">
    <property type="entry name" value="3'5'-cyclic nucleotide phosphodiesterase, catalytic domain"/>
    <property type="match status" value="2"/>
</dbReference>
<dbReference type="Proteomes" id="UP000815325">
    <property type="component" value="Unassembled WGS sequence"/>
</dbReference>
<dbReference type="InterPro" id="IPR002073">
    <property type="entry name" value="PDEase_catalytic_dom"/>
</dbReference>
<feature type="compositionally biased region" description="Basic and acidic residues" evidence="4">
    <location>
        <begin position="641"/>
        <end position="652"/>
    </location>
</feature>
<evidence type="ECO:0000313" key="6">
    <source>
        <dbReference type="EMBL" id="KAF5826760.1"/>
    </source>
</evidence>
<feature type="region of interest" description="Disordered" evidence="4">
    <location>
        <begin position="1"/>
        <end position="27"/>
    </location>
</feature>
<evidence type="ECO:0000313" key="7">
    <source>
        <dbReference type="Proteomes" id="UP000815325"/>
    </source>
</evidence>
<dbReference type="InterPro" id="IPR023174">
    <property type="entry name" value="PDEase_CS"/>
</dbReference>
<feature type="domain" description="PDEase" evidence="5">
    <location>
        <begin position="294"/>
        <end position="784"/>
    </location>
</feature>
<protein>
    <recommendedName>
        <fullName evidence="3">Phosphodiesterase</fullName>
        <ecNumber evidence="3">3.1.4.-</ecNumber>
    </recommendedName>
</protein>
<comment type="cofactor">
    <cofactor evidence="3">
        <name>a divalent metal cation</name>
        <dbReference type="ChEBI" id="CHEBI:60240"/>
    </cofactor>
    <text evidence="3">Binds 2 divalent metal cations per subunit. Site 1 may preferentially bind zinc ions, while site 2 has a preference for magnesium and/or manganese ions.</text>
</comment>
<gene>
    <name evidence="6" type="ORF">DUNSADRAFT_2121</name>
</gene>
<keyword evidence="7" id="KW-1185">Reference proteome</keyword>
<dbReference type="PANTHER" id="PTHR11347">
    <property type="entry name" value="CYCLIC NUCLEOTIDE PHOSPHODIESTERASE"/>
    <property type="match status" value="1"/>
</dbReference>
<dbReference type="EMBL" id="MU070728">
    <property type="protein sequence ID" value="KAF5826760.1"/>
    <property type="molecule type" value="Genomic_DNA"/>
</dbReference>
<evidence type="ECO:0000256" key="2">
    <source>
        <dbReference type="ARBA" id="ARBA00022801"/>
    </source>
</evidence>
<feature type="compositionally biased region" description="Basic and acidic residues" evidence="4">
    <location>
        <begin position="1"/>
        <end position="10"/>
    </location>
</feature>
<name>A0ABQ7FWL6_DUNSA</name>
<dbReference type="PROSITE" id="PS51845">
    <property type="entry name" value="PDEASE_I_2"/>
    <property type="match status" value="1"/>
</dbReference>
<reference evidence="6" key="1">
    <citation type="submission" date="2017-08" db="EMBL/GenBank/DDBJ databases">
        <authorList>
            <person name="Polle J.E."/>
            <person name="Barry K."/>
            <person name="Cushman J."/>
            <person name="Schmutz J."/>
            <person name="Tran D."/>
            <person name="Hathwaick L.T."/>
            <person name="Yim W.C."/>
            <person name="Jenkins J."/>
            <person name="Mckie-Krisberg Z.M."/>
            <person name="Prochnik S."/>
            <person name="Lindquist E."/>
            <person name="Dockter R.B."/>
            <person name="Adam C."/>
            <person name="Molina H."/>
            <person name="Bunkerborg J."/>
            <person name="Jin E."/>
            <person name="Buchheim M."/>
            <person name="Magnuson J."/>
        </authorList>
    </citation>
    <scope>NUCLEOTIDE SEQUENCE</scope>
    <source>
        <strain evidence="6">CCAP 19/18</strain>
    </source>
</reference>
<evidence type="ECO:0000256" key="1">
    <source>
        <dbReference type="ARBA" id="ARBA00022723"/>
    </source>
</evidence>
<feature type="region of interest" description="Disordered" evidence="4">
    <location>
        <begin position="154"/>
        <end position="178"/>
    </location>
</feature>
<dbReference type="PRINTS" id="PR00387">
    <property type="entry name" value="PDIESTERASE1"/>
</dbReference>
<evidence type="ECO:0000256" key="4">
    <source>
        <dbReference type="SAM" id="MobiDB-lite"/>
    </source>
</evidence>
<keyword evidence="2 3" id="KW-0378">Hydrolase</keyword>
<organism evidence="6 7">
    <name type="scientific">Dunaliella salina</name>
    <name type="common">Green alga</name>
    <name type="synonym">Protococcus salinus</name>
    <dbReference type="NCBI Taxonomy" id="3046"/>
    <lineage>
        <taxon>Eukaryota</taxon>
        <taxon>Viridiplantae</taxon>
        <taxon>Chlorophyta</taxon>
        <taxon>core chlorophytes</taxon>
        <taxon>Chlorophyceae</taxon>
        <taxon>CS clade</taxon>
        <taxon>Chlamydomonadales</taxon>
        <taxon>Dunaliellaceae</taxon>
        <taxon>Dunaliella</taxon>
    </lineage>
</organism>
<evidence type="ECO:0000259" key="5">
    <source>
        <dbReference type="PROSITE" id="PS51845"/>
    </source>
</evidence>
<sequence>MQAACEHKQQEANTPPTLVRSTETRRRRSSFRVLTPAEKAINLLDKLMHGEEPEMHEIMDIREEIVEAGGDLHNPVKLVDQMAAKLSHNGLGGDEEVQASLTQMLAAGDTDTSSLYDELVLNDASQLPQSLREDLPSIEGPCCLRPGKTACHKPRALRRNHSSMSRQEGLSPSISRRSSFRRGSWDFKALEKTDAGAAADVLHHGGGGEGVKRGDGTQKELLQPSKSAEVPRPLTQGGGDGDQDSKSGVSFGKAHEEATHGKVSQLRQKGAPKKERTRMSMMLLLKPPEGVQQLLRPPSDPVLAVLAKVDEWHFDAFELAEVTSNRPLSTLAFALFSRSNLIPRFEISEVKLARFLVAIEDGYNIDKDNPYHNRTHASDVLRTLHVIMTRGGVKESLSKAQDVALMAAYLAAVIHDFEHKGYNNDFLVKTKDLLAIRYNDRSPMENHHLAAAFQMLLGDKQCSAFANTNQKVQDLLRKMVVDLVLATDMKQVSRGQIDLCCPVCGCSMWNKVIVVDLMLATDGPMHAIVHNKRFKAYEFALLLGLIHASQSVLPSFGAFCMVCVASANQKGKGPKPTPPSQRPHGPYRARPTTAGRNRQGAGVGAAGGAAAAPGAATLPPPPVQGGRGRRRSVTLNAAPTMKEKSEGSKEPSDGAGASPCEQHEEGAGSKKTMVIEDEELRMLVLQVSLKCADLGHLTHQWEVHKRWVEMLEEEVFRQGDAEKERGLPVSPLMDRCKAGVSKSQGGFFSIVVLPQLQSFCRVFPDCSPFLQQAQRNLETWLSLA</sequence>
<feature type="region of interest" description="Disordered" evidence="4">
    <location>
        <begin position="568"/>
        <end position="670"/>
    </location>
</feature>
<dbReference type="Pfam" id="PF00233">
    <property type="entry name" value="PDEase_I"/>
    <property type="match status" value="2"/>
</dbReference>
<dbReference type="PROSITE" id="PS00126">
    <property type="entry name" value="PDEASE_I_1"/>
    <property type="match status" value="1"/>
</dbReference>